<feature type="domain" description="Peptidase M43 pregnancy-associated plasma-A" evidence="11">
    <location>
        <begin position="268"/>
        <end position="351"/>
    </location>
</feature>
<keyword evidence="4 10" id="KW-0732">Signal</keyword>
<protein>
    <submittedName>
        <fullName evidence="12">Zinc metalloprotease</fullName>
    </submittedName>
</protein>
<organism evidence="12 13">
    <name type="scientific">Leeuwenhoekiella nanhaiensis</name>
    <dbReference type="NCBI Taxonomy" id="1655491"/>
    <lineage>
        <taxon>Bacteria</taxon>
        <taxon>Pseudomonadati</taxon>
        <taxon>Bacteroidota</taxon>
        <taxon>Flavobacteriia</taxon>
        <taxon>Flavobacteriales</taxon>
        <taxon>Flavobacteriaceae</taxon>
        <taxon>Leeuwenhoekiella</taxon>
    </lineage>
</organism>
<feature type="region of interest" description="Disordered" evidence="9">
    <location>
        <begin position="98"/>
        <end position="119"/>
    </location>
</feature>
<dbReference type="CDD" id="cd04275">
    <property type="entry name" value="ZnMc_pappalysin_like"/>
    <property type="match status" value="1"/>
</dbReference>
<evidence type="ECO:0000313" key="12">
    <source>
        <dbReference type="EMBL" id="PHQ29675.1"/>
    </source>
</evidence>
<evidence type="ECO:0000256" key="4">
    <source>
        <dbReference type="ARBA" id="ARBA00022729"/>
    </source>
</evidence>
<dbReference type="EMBL" id="NQXA01000003">
    <property type="protein sequence ID" value="PHQ29675.1"/>
    <property type="molecule type" value="Genomic_DNA"/>
</dbReference>
<dbReference type="OrthoDB" id="6278496at2"/>
<comment type="caution">
    <text evidence="12">The sequence shown here is derived from an EMBL/GenBank/DDBJ whole genome shotgun (WGS) entry which is preliminary data.</text>
</comment>
<dbReference type="PROSITE" id="PS51257">
    <property type="entry name" value="PROKAR_LIPOPROTEIN"/>
    <property type="match status" value="1"/>
</dbReference>
<reference evidence="12 13" key="1">
    <citation type="submission" date="2017-08" db="EMBL/GenBank/DDBJ databases">
        <title>The whole genome shortgun sequences of strain Leeuwenhoekiella nanhaiensis G18 from the South China Sea.</title>
        <authorList>
            <person name="Liu Q."/>
        </authorList>
    </citation>
    <scope>NUCLEOTIDE SEQUENCE [LARGE SCALE GENOMIC DNA]</scope>
    <source>
        <strain evidence="12 13">G18</strain>
    </source>
</reference>
<feature type="signal peptide" evidence="10">
    <location>
        <begin position="1"/>
        <end position="19"/>
    </location>
</feature>
<evidence type="ECO:0000256" key="2">
    <source>
        <dbReference type="ARBA" id="ARBA00022670"/>
    </source>
</evidence>
<gene>
    <name evidence="12" type="ORF">CJ305_06780</name>
</gene>
<keyword evidence="6" id="KW-0862">Zinc</keyword>
<dbReference type="GO" id="GO:0006508">
    <property type="term" value="P:proteolysis"/>
    <property type="evidence" value="ECO:0007669"/>
    <property type="project" value="UniProtKB-KW"/>
</dbReference>
<evidence type="ECO:0000256" key="6">
    <source>
        <dbReference type="ARBA" id="ARBA00022833"/>
    </source>
</evidence>
<evidence type="ECO:0000256" key="3">
    <source>
        <dbReference type="ARBA" id="ARBA00022723"/>
    </source>
</evidence>
<keyword evidence="5" id="KW-0378">Hydrolase</keyword>
<evidence type="ECO:0000256" key="9">
    <source>
        <dbReference type="SAM" id="MobiDB-lite"/>
    </source>
</evidence>
<evidence type="ECO:0000256" key="5">
    <source>
        <dbReference type="ARBA" id="ARBA00022801"/>
    </source>
</evidence>
<accession>A0A2G1VSE1</accession>
<keyword evidence="8" id="KW-1015">Disulfide bond</keyword>
<dbReference type="PANTHER" id="PTHR47466">
    <property type="match status" value="1"/>
</dbReference>
<keyword evidence="2 12" id="KW-0645">Protease</keyword>
<dbReference type="RefSeq" id="WP_099645516.1">
    <property type="nucleotide sequence ID" value="NZ_KZ319289.1"/>
</dbReference>
<evidence type="ECO:0000313" key="13">
    <source>
        <dbReference type="Proteomes" id="UP000229433"/>
    </source>
</evidence>
<keyword evidence="7 12" id="KW-0482">Metalloprotease</keyword>
<dbReference type="PANTHER" id="PTHR47466:SF1">
    <property type="entry name" value="METALLOPROTEASE MEP1 (AFU_ORTHOLOGUE AFUA_1G07730)-RELATED"/>
    <property type="match status" value="1"/>
</dbReference>
<sequence length="363" mass="38939">MKKAALAFGIACVTMLSCADNVEESNEVQKSVDQEVAVDMSDFYLYTDDFTNGKSSVGKSPKVCFTMANLNRQLDEDDKLYDKMYNIEKNSRAFIAAKSSNGKGKPGSGGGDGGGTTPPVDDGLGVINIPVVVHVIYSNSQENISDAQIASQIAVLNDDFNATNSDVSQVPSEFAGVVADSDINFTLAQTIRVSSTRTSWGTRDEMKFSSNGGSDVVSPSTHLNIWVCNIGGGILGYAQFPGGPASTDGVVVGPQYFGSTGFVAAPFDEGRTTTHEVGHYLNLRHIWGDGRCRQDDFVADTPSSDGPNYGCPSYPTVNCRSNDMTMNYMDYVNDACMYMFSEGQKVRMRALFASGGPRAAFLN</sequence>
<keyword evidence="3" id="KW-0479">Metal-binding</keyword>
<dbReference type="Gene3D" id="3.40.390.10">
    <property type="entry name" value="Collagenase (Catalytic Domain)"/>
    <property type="match status" value="1"/>
</dbReference>
<dbReference type="GO" id="GO:0008237">
    <property type="term" value="F:metallopeptidase activity"/>
    <property type="evidence" value="ECO:0007669"/>
    <property type="project" value="UniProtKB-KW"/>
</dbReference>
<dbReference type="Pfam" id="PF05572">
    <property type="entry name" value="Peptidase_M43"/>
    <property type="match status" value="1"/>
</dbReference>
<feature type="compositionally biased region" description="Gly residues" evidence="9">
    <location>
        <begin position="104"/>
        <end position="116"/>
    </location>
</feature>
<name>A0A2G1VSE1_9FLAO</name>
<evidence type="ECO:0000256" key="7">
    <source>
        <dbReference type="ARBA" id="ARBA00023049"/>
    </source>
</evidence>
<evidence type="ECO:0000256" key="8">
    <source>
        <dbReference type="ARBA" id="ARBA00023157"/>
    </source>
</evidence>
<evidence type="ECO:0000256" key="1">
    <source>
        <dbReference type="ARBA" id="ARBA00008721"/>
    </source>
</evidence>
<evidence type="ECO:0000259" key="11">
    <source>
        <dbReference type="Pfam" id="PF05572"/>
    </source>
</evidence>
<feature type="chain" id="PRO_5013820771" evidence="10">
    <location>
        <begin position="20"/>
        <end position="363"/>
    </location>
</feature>
<dbReference type="InterPro" id="IPR008754">
    <property type="entry name" value="Peptidase_M43"/>
</dbReference>
<dbReference type="InterPro" id="IPR024079">
    <property type="entry name" value="MetalloPept_cat_dom_sf"/>
</dbReference>
<comment type="similarity">
    <text evidence="1">Belongs to the peptidase M43B family.</text>
</comment>
<evidence type="ECO:0000256" key="10">
    <source>
        <dbReference type="SAM" id="SignalP"/>
    </source>
</evidence>
<keyword evidence="13" id="KW-1185">Reference proteome</keyword>
<proteinExistence type="inferred from homology"/>
<dbReference type="AlphaFoldDB" id="A0A2G1VSE1"/>
<dbReference type="SUPFAM" id="SSF55486">
    <property type="entry name" value="Metalloproteases ('zincins'), catalytic domain"/>
    <property type="match status" value="1"/>
</dbReference>
<dbReference type="Proteomes" id="UP000229433">
    <property type="component" value="Unassembled WGS sequence"/>
</dbReference>
<dbReference type="GO" id="GO:0046872">
    <property type="term" value="F:metal ion binding"/>
    <property type="evidence" value="ECO:0007669"/>
    <property type="project" value="UniProtKB-KW"/>
</dbReference>